<organism evidence="2 3">
    <name type="scientific">Helicobacter mastomyrinus</name>
    <dbReference type="NCBI Taxonomy" id="287948"/>
    <lineage>
        <taxon>Bacteria</taxon>
        <taxon>Pseudomonadati</taxon>
        <taxon>Campylobacterota</taxon>
        <taxon>Epsilonproteobacteria</taxon>
        <taxon>Campylobacterales</taxon>
        <taxon>Helicobacteraceae</taxon>
        <taxon>Helicobacter</taxon>
    </lineage>
</organism>
<gene>
    <name evidence="2" type="ORF">V3I05_06710</name>
</gene>
<evidence type="ECO:0000256" key="1">
    <source>
        <dbReference type="SAM" id="MobiDB-lite"/>
    </source>
</evidence>
<dbReference type="SUPFAM" id="SSF55166">
    <property type="entry name" value="Hedgehog/DD-peptidase"/>
    <property type="match status" value="1"/>
</dbReference>
<protein>
    <submittedName>
        <fullName evidence="2">Uncharacterized protein</fullName>
    </submittedName>
</protein>
<dbReference type="Proteomes" id="UP001434737">
    <property type="component" value="Chromosome"/>
</dbReference>
<evidence type="ECO:0000313" key="2">
    <source>
        <dbReference type="EMBL" id="XAM17375.1"/>
    </source>
</evidence>
<feature type="compositionally biased region" description="Low complexity" evidence="1">
    <location>
        <begin position="346"/>
        <end position="371"/>
    </location>
</feature>
<sequence length="606" mass="70099">MSNTIKFQCHIQISNEKLLDEVAGKTLSFMGNSKTIDANGEVIFDCELQERDKHKSFPITIEDEEYIIVGTGQCNAIAHQKSTNPFCLALNKDDEANIRDIRIYKEQDKVDSEKQEQIDIYTAQVEKREDTATQQTSTDDIHTSQTPLQENQNLIHLEAYLTSGKALKKDIHWAYYVKYRNEALWEKSKIKKENLESLTFTQKAKHNTQVSFDINAKFKYTIKEDEIQKEVEDYLKEKQQLIIFAYKNNPAYQTSNGQTHTILNISTLPIVEISYNTLTLLYKNTQKSFQIDNTIMSHLREDFTEDKEYELGLNKTNDYLVLKSNNKLYKIYKDTSNNIAQSSLGNTQESNPTQNNQNPNNTQTSNTQQQTNTDSLYLKENKDFDEIKTILELTEKEEYQGVKVWVEVEDLRLSGKEWVKEYKDRASIEDLSSPFKENVKDFLKALDEAKKKTPQAKITYYISSTRRPYERAVLMHYCHKVAYNNITPQQAQQATQKENIPINWIHTDSTGNYSEKISREKALEMVKAYGIAYPASLTSHHVRGNAIDITITWQSSFTIKDKTGKEYIIDIPRNGATNPELRKVGKTYGVKRTLEKDPPHWSLEGN</sequence>
<name>A0ABZ3F4Q7_9HELI</name>
<dbReference type="RefSeq" id="WP_343353047.1">
    <property type="nucleotide sequence ID" value="NZ_CP145316.1"/>
</dbReference>
<keyword evidence="3" id="KW-1185">Reference proteome</keyword>
<proteinExistence type="predicted"/>
<accession>A0ABZ3F4Q7</accession>
<reference evidence="2 3" key="1">
    <citation type="submission" date="2024-02" db="EMBL/GenBank/DDBJ databases">
        <title>Genome and pathogenicity analysis of Helicobacter mastomyrinus isolated from mice.</title>
        <authorList>
            <person name="Zhu L."/>
        </authorList>
    </citation>
    <scope>NUCLEOTIDE SEQUENCE [LARGE SCALE GENOMIC DNA]</scope>
    <source>
        <strain evidence="2 3">Hm-17</strain>
    </source>
</reference>
<evidence type="ECO:0000313" key="3">
    <source>
        <dbReference type="Proteomes" id="UP001434737"/>
    </source>
</evidence>
<dbReference type="InterPro" id="IPR009045">
    <property type="entry name" value="Zn_M74/Hedgehog-like"/>
</dbReference>
<feature type="region of interest" description="Disordered" evidence="1">
    <location>
        <begin position="341"/>
        <end position="371"/>
    </location>
</feature>
<dbReference type="EMBL" id="CP145316">
    <property type="protein sequence ID" value="XAM17375.1"/>
    <property type="molecule type" value="Genomic_DNA"/>
</dbReference>